<feature type="compositionally biased region" description="Low complexity" evidence="1">
    <location>
        <begin position="202"/>
        <end position="213"/>
    </location>
</feature>
<dbReference type="Proteomes" id="UP001300502">
    <property type="component" value="Unassembled WGS sequence"/>
</dbReference>
<proteinExistence type="predicted"/>
<evidence type="ECO:0000256" key="1">
    <source>
        <dbReference type="SAM" id="MobiDB-lite"/>
    </source>
</evidence>
<sequence>MALLLRIPRKRKERPVSFVQVELVSNKVAKKQTEFSNEDSVVDSKCVKKRLFTHVLTVEDGKVQDVEPYKESWSSNKRHASARNIVQEKISQETTDNILPEWKVLDLIDNFQSESSFTLNDDVLVKEYVGELAEDPFKTSKSEELVYDLYELCDAREYPSVEEGPSIRVLADNLDEYWFLADEKEDLEDVYSSDSNRTYDYPETPESSTGEESNPSEDWYDDTEEEEDDDECDDVADLWKTKRLIRKLQATTLYDSSSSSSYNSQDSGADFKFE</sequence>
<protein>
    <recommendedName>
        <fullName evidence="4">Transcription factor Iwr1 domain-containing protein</fullName>
    </recommendedName>
</protein>
<name>A0AAV9IC93_9RHOD</name>
<accession>A0AAV9IC93</accession>
<comment type="caution">
    <text evidence="2">The sequence shown here is derived from an EMBL/GenBank/DDBJ whole genome shotgun (WGS) entry which is preliminary data.</text>
</comment>
<dbReference type="EMBL" id="JANCYU010000027">
    <property type="protein sequence ID" value="KAK4525012.1"/>
    <property type="molecule type" value="Genomic_DNA"/>
</dbReference>
<feature type="region of interest" description="Disordered" evidence="1">
    <location>
        <begin position="253"/>
        <end position="274"/>
    </location>
</feature>
<reference evidence="2 3" key="1">
    <citation type="submission" date="2022-07" db="EMBL/GenBank/DDBJ databases">
        <title>Genome-wide signatures of adaptation to extreme environments.</title>
        <authorList>
            <person name="Cho C.H."/>
            <person name="Yoon H.S."/>
        </authorList>
    </citation>
    <scope>NUCLEOTIDE SEQUENCE [LARGE SCALE GENOMIC DNA]</scope>
    <source>
        <strain evidence="2 3">108.79 E11</strain>
    </source>
</reference>
<evidence type="ECO:0008006" key="4">
    <source>
        <dbReference type="Google" id="ProtNLM"/>
    </source>
</evidence>
<organism evidence="2 3">
    <name type="scientific">Galdieria yellowstonensis</name>
    <dbReference type="NCBI Taxonomy" id="3028027"/>
    <lineage>
        <taxon>Eukaryota</taxon>
        <taxon>Rhodophyta</taxon>
        <taxon>Bangiophyceae</taxon>
        <taxon>Galdieriales</taxon>
        <taxon>Galdieriaceae</taxon>
        <taxon>Galdieria</taxon>
    </lineage>
</organism>
<keyword evidence="3" id="KW-1185">Reference proteome</keyword>
<evidence type="ECO:0000313" key="3">
    <source>
        <dbReference type="Proteomes" id="UP001300502"/>
    </source>
</evidence>
<evidence type="ECO:0000313" key="2">
    <source>
        <dbReference type="EMBL" id="KAK4525012.1"/>
    </source>
</evidence>
<feature type="compositionally biased region" description="Low complexity" evidence="1">
    <location>
        <begin position="254"/>
        <end position="267"/>
    </location>
</feature>
<dbReference type="AlphaFoldDB" id="A0AAV9IC93"/>
<gene>
    <name evidence="2" type="ORF">GAYE_SCF07G2916</name>
</gene>
<feature type="compositionally biased region" description="Acidic residues" evidence="1">
    <location>
        <begin position="214"/>
        <end position="234"/>
    </location>
</feature>
<feature type="region of interest" description="Disordered" evidence="1">
    <location>
        <begin position="190"/>
        <end position="234"/>
    </location>
</feature>